<reference evidence="1 2" key="1">
    <citation type="submission" date="2019-08" db="EMBL/GenBank/DDBJ databases">
        <authorList>
            <person name="Peeters C."/>
        </authorList>
    </citation>
    <scope>NUCLEOTIDE SEQUENCE [LARGE SCALE GENOMIC DNA]</scope>
    <source>
        <strain evidence="1 2">LMG 20602</strain>
    </source>
</reference>
<protein>
    <submittedName>
        <fullName evidence="1">Uncharacterized protein</fullName>
    </submittedName>
</protein>
<dbReference type="Proteomes" id="UP000366065">
    <property type="component" value="Unassembled WGS sequence"/>
</dbReference>
<dbReference type="EMBL" id="CABPRV010000003">
    <property type="protein sequence ID" value="VVD91195.1"/>
    <property type="molecule type" value="Genomic_DNA"/>
</dbReference>
<keyword evidence="2" id="KW-1185">Reference proteome</keyword>
<sequence length="29" mass="3196">MTKAVTSVPIVRLDNRSEGPWAMRRVAPG</sequence>
<name>A0ABY6VUW1_9BURK</name>
<evidence type="ECO:0000313" key="2">
    <source>
        <dbReference type="Proteomes" id="UP000366065"/>
    </source>
</evidence>
<accession>A0ABY6VUW1</accession>
<evidence type="ECO:0000313" key="1">
    <source>
        <dbReference type="EMBL" id="VVD91195.1"/>
    </source>
</evidence>
<proteinExistence type="predicted"/>
<gene>
    <name evidence="1" type="ORF">PCA20602_01635</name>
</gene>
<comment type="caution">
    <text evidence="1">The sequence shown here is derived from an EMBL/GenBank/DDBJ whole genome shotgun (WGS) entry which is preliminary data.</text>
</comment>
<organism evidence="1 2">
    <name type="scientific">Pandoraea capi</name>
    <dbReference type="NCBI Taxonomy" id="2508286"/>
    <lineage>
        <taxon>Bacteria</taxon>
        <taxon>Pseudomonadati</taxon>
        <taxon>Pseudomonadota</taxon>
        <taxon>Betaproteobacteria</taxon>
        <taxon>Burkholderiales</taxon>
        <taxon>Burkholderiaceae</taxon>
        <taxon>Pandoraea</taxon>
    </lineage>
</organism>